<dbReference type="GeneID" id="28769182"/>
<evidence type="ECO:0000313" key="2">
    <source>
        <dbReference type="EMBL" id="OAG00940.1"/>
    </source>
</evidence>
<dbReference type="EMBL" id="KV441558">
    <property type="protein sequence ID" value="OAG00940.1"/>
    <property type="molecule type" value="Genomic_DNA"/>
</dbReference>
<proteinExistence type="predicted"/>
<protein>
    <submittedName>
        <fullName evidence="2">Uncharacterized protein</fullName>
    </submittedName>
</protein>
<organism evidence="2 3">
    <name type="scientific">Paraphaeosphaeria sporulosa</name>
    <dbReference type="NCBI Taxonomy" id="1460663"/>
    <lineage>
        <taxon>Eukaryota</taxon>
        <taxon>Fungi</taxon>
        <taxon>Dikarya</taxon>
        <taxon>Ascomycota</taxon>
        <taxon>Pezizomycotina</taxon>
        <taxon>Dothideomycetes</taxon>
        <taxon>Pleosporomycetidae</taxon>
        <taxon>Pleosporales</taxon>
        <taxon>Massarineae</taxon>
        <taxon>Didymosphaeriaceae</taxon>
        <taxon>Paraphaeosphaeria</taxon>
    </lineage>
</organism>
<gene>
    <name evidence="2" type="ORF">CC84DRAFT_273306</name>
</gene>
<dbReference type="AlphaFoldDB" id="A0A177C2S9"/>
<name>A0A177C2S9_9PLEO</name>
<evidence type="ECO:0000256" key="1">
    <source>
        <dbReference type="SAM" id="Phobius"/>
    </source>
</evidence>
<feature type="transmembrane region" description="Helical" evidence="1">
    <location>
        <begin position="25"/>
        <end position="48"/>
    </location>
</feature>
<accession>A0A177C2S9</accession>
<keyword evidence="1" id="KW-0812">Transmembrane</keyword>
<dbReference type="RefSeq" id="XP_018031305.1">
    <property type="nucleotide sequence ID" value="XM_018185696.1"/>
</dbReference>
<evidence type="ECO:0000313" key="3">
    <source>
        <dbReference type="Proteomes" id="UP000077069"/>
    </source>
</evidence>
<keyword evidence="3" id="KW-1185">Reference proteome</keyword>
<dbReference type="Proteomes" id="UP000077069">
    <property type="component" value="Unassembled WGS sequence"/>
</dbReference>
<keyword evidence="1" id="KW-1133">Transmembrane helix</keyword>
<keyword evidence="1" id="KW-0472">Membrane</keyword>
<reference evidence="2 3" key="1">
    <citation type="submission" date="2016-05" db="EMBL/GenBank/DDBJ databases">
        <title>Comparative analysis of secretome profiles of manganese(II)-oxidizing ascomycete fungi.</title>
        <authorList>
            <consortium name="DOE Joint Genome Institute"/>
            <person name="Zeiner C.A."/>
            <person name="Purvine S.O."/>
            <person name="Zink E.M."/>
            <person name="Wu S."/>
            <person name="Pasa-Tolic L."/>
            <person name="Chaput D.L."/>
            <person name="Haridas S."/>
            <person name="Grigoriev I.V."/>
            <person name="Santelli C.M."/>
            <person name="Hansel C.M."/>
        </authorList>
    </citation>
    <scope>NUCLEOTIDE SEQUENCE [LARGE SCALE GENOMIC DNA]</scope>
    <source>
        <strain evidence="2 3">AP3s5-JAC2a</strain>
    </source>
</reference>
<dbReference type="InParanoid" id="A0A177C2S9"/>
<sequence>MRRYGVERSLITWFKRIRHRPCASYLSLLISFAVCNHAASLLPTILLFRPPRTKRRVHSFLSTKSAALIRPRCVIPSGTTAPSIALYKPKTSSISSDFPPFSQVLSESTQARTLHSHPLHYWSALDCVLLEFNVIGHCVFLVLECAHRRYQPAG</sequence>